<dbReference type="GO" id="GO:0055085">
    <property type="term" value="P:transmembrane transport"/>
    <property type="evidence" value="ECO:0007669"/>
    <property type="project" value="InterPro"/>
</dbReference>
<dbReference type="NCBIfam" id="NF007852">
    <property type="entry name" value="PRK10561.1"/>
    <property type="match status" value="1"/>
</dbReference>
<dbReference type="Pfam" id="PF00528">
    <property type="entry name" value="BPD_transp_1"/>
    <property type="match status" value="1"/>
</dbReference>
<keyword evidence="8 12" id="KW-1133">Transmembrane helix</keyword>
<dbReference type="Proteomes" id="UP000778970">
    <property type="component" value="Unassembled WGS sequence"/>
</dbReference>
<evidence type="ECO:0000313" key="14">
    <source>
        <dbReference type="EMBL" id="MBK1695720.1"/>
    </source>
</evidence>
<keyword evidence="7 12" id="KW-0812">Transmembrane</keyword>
<dbReference type="AlphaFoldDB" id="A0A934QFR4"/>
<comment type="function">
    <text evidence="10">Part of the ABC transporter complex UgpBAEC involved in sn-glycerol-3-phosphate (G3P) import. Probably responsible for the translocation of the substrate across the membrane.</text>
</comment>
<dbReference type="GO" id="GO:0005886">
    <property type="term" value="C:plasma membrane"/>
    <property type="evidence" value="ECO:0007669"/>
    <property type="project" value="UniProtKB-SubCell"/>
</dbReference>
<comment type="subcellular location">
    <subcellularLocation>
        <location evidence="1">Cell inner membrane</location>
        <topology evidence="1">Multi-pass membrane protein</topology>
    </subcellularLocation>
    <subcellularLocation>
        <location evidence="12">Cell membrane</location>
        <topology evidence="12">Multi-pass membrane protein</topology>
    </subcellularLocation>
</comment>
<reference evidence="14" key="2">
    <citation type="journal article" date="2020" name="Microorganisms">
        <title>Osmotic Adaptation and Compatible Solute Biosynthesis of Phototrophic Bacteria as Revealed from Genome Analyses.</title>
        <authorList>
            <person name="Imhoff J.F."/>
            <person name="Rahn T."/>
            <person name="Kunzel S."/>
            <person name="Keller A."/>
            <person name="Neulinger S.C."/>
        </authorList>
    </citation>
    <scope>NUCLEOTIDE SEQUENCE</scope>
    <source>
        <strain evidence="14">DSM 9154</strain>
    </source>
</reference>
<dbReference type="InterPro" id="IPR035906">
    <property type="entry name" value="MetI-like_sf"/>
</dbReference>
<name>A0A934QFR4_9PROT</name>
<evidence type="ECO:0000256" key="3">
    <source>
        <dbReference type="ARBA" id="ARBA00011557"/>
    </source>
</evidence>
<dbReference type="CDD" id="cd06261">
    <property type="entry name" value="TM_PBP2"/>
    <property type="match status" value="1"/>
</dbReference>
<dbReference type="PANTHER" id="PTHR43227">
    <property type="entry name" value="BLL4140 PROTEIN"/>
    <property type="match status" value="1"/>
</dbReference>
<comment type="subunit">
    <text evidence="3">The complex is composed of two ATP-binding proteins (UgpC), two transmembrane proteins (UgpA and UgpE) and a solute-binding protein (UgpB).</text>
</comment>
<evidence type="ECO:0000313" key="15">
    <source>
        <dbReference type="Proteomes" id="UP000778970"/>
    </source>
</evidence>
<dbReference type="Gene3D" id="1.10.3720.10">
    <property type="entry name" value="MetI-like"/>
    <property type="match status" value="1"/>
</dbReference>
<evidence type="ECO:0000256" key="7">
    <source>
        <dbReference type="ARBA" id="ARBA00022692"/>
    </source>
</evidence>
<evidence type="ECO:0000256" key="10">
    <source>
        <dbReference type="ARBA" id="ARBA00037054"/>
    </source>
</evidence>
<dbReference type="InterPro" id="IPR000515">
    <property type="entry name" value="MetI-like"/>
</dbReference>
<sequence>MLKRVHFKHPVLPYLLVAPQLAVTLVFFIWPAGQALWQSMLVEDAFGLSTEFVWFENYLALLSDPQYLNSIKVTVVFTVSVTALGIGSGLFLASMADRVIRFATGYRTLLITPYAVAPAVAGVLWLFMFNPTVGILAYLMHGLGISWNPLVNGSDAMVMVIIAAAWKQISYNFVFFLAGLQSIPRSLIEAAAIDGAGPFRRFWTVIFPLLSPTTFFLMVVNLVYAFFETFATIHATTSGGPANATNIMVYKVYRDGFEGLDLGSSAAQSVVLMLIVIALTIIQFRYVEKRVEYGT</sequence>
<keyword evidence="5" id="KW-1003">Cell membrane</keyword>
<evidence type="ECO:0000256" key="4">
    <source>
        <dbReference type="ARBA" id="ARBA00022448"/>
    </source>
</evidence>
<dbReference type="PROSITE" id="PS50928">
    <property type="entry name" value="ABC_TM1"/>
    <property type="match status" value="1"/>
</dbReference>
<evidence type="ECO:0000256" key="8">
    <source>
        <dbReference type="ARBA" id="ARBA00022989"/>
    </source>
</evidence>
<evidence type="ECO:0000256" key="11">
    <source>
        <dbReference type="ARBA" id="ARBA00040780"/>
    </source>
</evidence>
<feature type="transmembrane region" description="Helical" evidence="12">
    <location>
        <begin position="114"/>
        <end position="138"/>
    </location>
</feature>
<comment type="caution">
    <text evidence="14">The sequence shown here is derived from an EMBL/GenBank/DDBJ whole genome shotgun (WGS) entry which is preliminary data.</text>
</comment>
<evidence type="ECO:0000259" key="13">
    <source>
        <dbReference type="PROSITE" id="PS50928"/>
    </source>
</evidence>
<keyword evidence="15" id="KW-1185">Reference proteome</keyword>
<keyword evidence="6" id="KW-0997">Cell inner membrane</keyword>
<evidence type="ECO:0000256" key="5">
    <source>
        <dbReference type="ARBA" id="ARBA00022475"/>
    </source>
</evidence>
<comment type="similarity">
    <text evidence="2 12">Belongs to the binding-protein-dependent transport system permease family.</text>
</comment>
<evidence type="ECO:0000256" key="6">
    <source>
        <dbReference type="ARBA" id="ARBA00022519"/>
    </source>
</evidence>
<feature type="transmembrane region" description="Helical" evidence="12">
    <location>
        <begin position="71"/>
        <end position="93"/>
    </location>
</feature>
<dbReference type="EMBL" id="NRRE01000006">
    <property type="protein sequence ID" value="MBK1695720.1"/>
    <property type="molecule type" value="Genomic_DNA"/>
</dbReference>
<feature type="transmembrane region" description="Helical" evidence="12">
    <location>
        <begin position="266"/>
        <end position="287"/>
    </location>
</feature>
<protein>
    <recommendedName>
        <fullName evidence="11">sn-glycerol-3-phosphate transport system permease protein UgpA</fullName>
    </recommendedName>
</protein>
<evidence type="ECO:0000256" key="1">
    <source>
        <dbReference type="ARBA" id="ARBA00004429"/>
    </source>
</evidence>
<feature type="transmembrane region" description="Helical" evidence="12">
    <location>
        <begin position="12"/>
        <end position="32"/>
    </location>
</feature>
<dbReference type="PANTHER" id="PTHR43227:SF9">
    <property type="entry name" value="SN-GLYCEROL-3-PHOSPHATE TRANSPORT SYSTEM PERMEASE PROTEIN UGPA"/>
    <property type="match status" value="1"/>
</dbReference>
<feature type="domain" description="ABC transmembrane type-1" evidence="13">
    <location>
        <begin position="67"/>
        <end position="283"/>
    </location>
</feature>
<organism evidence="14 15">
    <name type="scientific">Rhodovibrio salinarum</name>
    <dbReference type="NCBI Taxonomy" id="1087"/>
    <lineage>
        <taxon>Bacteria</taxon>
        <taxon>Pseudomonadati</taxon>
        <taxon>Pseudomonadota</taxon>
        <taxon>Alphaproteobacteria</taxon>
        <taxon>Rhodospirillales</taxon>
        <taxon>Rhodovibrionaceae</taxon>
        <taxon>Rhodovibrio</taxon>
    </lineage>
</organism>
<evidence type="ECO:0000256" key="9">
    <source>
        <dbReference type="ARBA" id="ARBA00023136"/>
    </source>
</evidence>
<feature type="transmembrane region" description="Helical" evidence="12">
    <location>
        <begin position="201"/>
        <end position="227"/>
    </location>
</feature>
<dbReference type="InterPro" id="IPR050809">
    <property type="entry name" value="UgpAE/MalFG_permease"/>
</dbReference>
<evidence type="ECO:0000256" key="2">
    <source>
        <dbReference type="ARBA" id="ARBA00009306"/>
    </source>
</evidence>
<accession>A0A934QFR4</accession>
<evidence type="ECO:0000256" key="12">
    <source>
        <dbReference type="RuleBase" id="RU363032"/>
    </source>
</evidence>
<dbReference type="SUPFAM" id="SSF161098">
    <property type="entry name" value="MetI-like"/>
    <property type="match status" value="1"/>
</dbReference>
<keyword evidence="4 12" id="KW-0813">Transport</keyword>
<reference evidence="14" key="1">
    <citation type="submission" date="2017-08" db="EMBL/GenBank/DDBJ databases">
        <authorList>
            <person name="Imhoff J.F."/>
            <person name="Rahn T."/>
            <person name="Kuenzel S."/>
            <person name="Neulinger S.C."/>
        </authorList>
    </citation>
    <scope>NUCLEOTIDE SEQUENCE</scope>
    <source>
        <strain evidence="14">DSM 9154</strain>
    </source>
</reference>
<feature type="transmembrane region" description="Helical" evidence="12">
    <location>
        <begin position="158"/>
        <end position="180"/>
    </location>
</feature>
<proteinExistence type="inferred from homology"/>
<gene>
    <name evidence="14" type="ORF">CKO21_00470</name>
</gene>
<keyword evidence="9 12" id="KW-0472">Membrane</keyword>
<dbReference type="RefSeq" id="WP_027288492.1">
    <property type="nucleotide sequence ID" value="NZ_NRRE01000006.1"/>
</dbReference>